<accession>A0A4R6JN88</accession>
<dbReference type="AlphaFoldDB" id="A0A4R6JN88"/>
<gene>
    <name evidence="1" type="ORF">C8E87_0962</name>
</gene>
<sequence>MFESHCVICHDYDDRDDHDDVDRGVIANVEKFGWSVTGVPADSQGPGWAYTIGRLHSRGEPELAMFGLGLPVMQSCLNILGERDTLTDGQSLDDVINGYPVRLRAVEPSWFRAFFGQAMWFYRRPPVPVLQVVWPARDGRFPWDDGSLAQPHLWLPPAGHPRGVWTQDV</sequence>
<name>A0A4R6JN88_9ACTN</name>
<keyword evidence="2" id="KW-1185">Reference proteome</keyword>
<protein>
    <submittedName>
        <fullName evidence="1">Uncharacterized protein DUF4262</fullName>
    </submittedName>
</protein>
<dbReference type="InterPro" id="IPR025358">
    <property type="entry name" value="DUF4262"/>
</dbReference>
<dbReference type="EMBL" id="SNWR01000001">
    <property type="protein sequence ID" value="TDO37347.1"/>
    <property type="molecule type" value="Genomic_DNA"/>
</dbReference>
<dbReference type="Proteomes" id="UP000294901">
    <property type="component" value="Unassembled WGS sequence"/>
</dbReference>
<reference evidence="1 2" key="1">
    <citation type="submission" date="2019-03" db="EMBL/GenBank/DDBJ databases">
        <title>Sequencing the genomes of 1000 actinobacteria strains.</title>
        <authorList>
            <person name="Klenk H.-P."/>
        </authorList>
    </citation>
    <scope>NUCLEOTIDE SEQUENCE [LARGE SCALE GENOMIC DNA]</scope>
    <source>
        <strain evidence="1 2">DSM 43805</strain>
    </source>
</reference>
<organism evidence="1 2">
    <name type="scientific">Paractinoplanes brasiliensis</name>
    <dbReference type="NCBI Taxonomy" id="52695"/>
    <lineage>
        <taxon>Bacteria</taxon>
        <taxon>Bacillati</taxon>
        <taxon>Actinomycetota</taxon>
        <taxon>Actinomycetes</taxon>
        <taxon>Micromonosporales</taxon>
        <taxon>Micromonosporaceae</taxon>
        <taxon>Paractinoplanes</taxon>
    </lineage>
</organism>
<proteinExistence type="predicted"/>
<dbReference type="RefSeq" id="WP_133871984.1">
    <property type="nucleotide sequence ID" value="NZ_BOMD01000055.1"/>
</dbReference>
<evidence type="ECO:0000313" key="2">
    <source>
        <dbReference type="Proteomes" id="UP000294901"/>
    </source>
</evidence>
<dbReference type="OrthoDB" id="511192at2"/>
<evidence type="ECO:0000313" key="1">
    <source>
        <dbReference type="EMBL" id="TDO37347.1"/>
    </source>
</evidence>
<dbReference type="Pfam" id="PF14081">
    <property type="entry name" value="DUF4262"/>
    <property type="match status" value="1"/>
</dbReference>
<comment type="caution">
    <text evidence="1">The sequence shown here is derived from an EMBL/GenBank/DDBJ whole genome shotgun (WGS) entry which is preliminary data.</text>
</comment>